<evidence type="ECO:0000256" key="9">
    <source>
        <dbReference type="RuleBase" id="RU368040"/>
    </source>
</evidence>
<proteinExistence type="inferred from homology"/>
<dbReference type="STRING" id="8081.ENSPREP00000026065"/>
<keyword evidence="6 9" id="KW-0496">Mitochondrion</keyword>
<name>A0A3P9PW87_POERE</name>
<comment type="subcellular location">
    <subcellularLocation>
        <location evidence="9">Mitochondrion outer membrane</location>
        <topology evidence="9">Single-pass type IV membrane protein</topology>
    </subcellularLocation>
    <subcellularLocation>
        <location evidence="9">Peroxisome</location>
    </subcellularLocation>
</comment>
<dbReference type="Proteomes" id="UP000242638">
    <property type="component" value="Unassembled WGS sequence"/>
</dbReference>
<evidence type="ECO:0000256" key="6">
    <source>
        <dbReference type="ARBA" id="ARBA00023128"/>
    </source>
</evidence>
<dbReference type="PANTHER" id="PTHR16501:SF17">
    <property type="entry name" value="MITOCHONDRIAL FISSION FACTOR"/>
    <property type="match status" value="1"/>
</dbReference>
<dbReference type="GO" id="GO:0005741">
    <property type="term" value="C:mitochondrial outer membrane"/>
    <property type="evidence" value="ECO:0007669"/>
    <property type="project" value="UniProtKB-SubCell"/>
</dbReference>
<reference evidence="12" key="3">
    <citation type="submission" date="2025-09" db="UniProtKB">
        <authorList>
            <consortium name="Ensembl"/>
        </authorList>
    </citation>
    <scope>IDENTIFICATION</scope>
    <source>
        <strain evidence="12">Guanapo</strain>
    </source>
</reference>
<dbReference type="Ensembl" id="ENSPRET00000026327.1">
    <property type="protein sequence ID" value="ENSPREP00000026065.1"/>
    <property type="gene ID" value="ENSPREG00000017621.1"/>
</dbReference>
<dbReference type="GO" id="GO:0090141">
    <property type="term" value="P:positive regulation of mitochondrial fission"/>
    <property type="evidence" value="ECO:0007669"/>
    <property type="project" value="UniProtKB-UniRule"/>
</dbReference>
<evidence type="ECO:0000256" key="7">
    <source>
        <dbReference type="ARBA" id="ARBA00023136"/>
    </source>
</evidence>
<evidence type="ECO:0000256" key="4">
    <source>
        <dbReference type="ARBA" id="ARBA00022989"/>
    </source>
</evidence>
<dbReference type="GeneTree" id="ENSGT00390000009776"/>
<feature type="coiled-coil region" evidence="10">
    <location>
        <begin position="185"/>
        <end position="212"/>
    </location>
</feature>
<dbReference type="Pfam" id="PF05644">
    <property type="entry name" value="Miff"/>
    <property type="match status" value="1"/>
</dbReference>
<keyword evidence="4 9" id="KW-1133">Transmembrane helix</keyword>
<evidence type="ECO:0000313" key="12">
    <source>
        <dbReference type="Ensembl" id="ENSPREP00000026065.1"/>
    </source>
</evidence>
<accession>A0A3P9PW87</accession>
<dbReference type="PANTHER" id="PTHR16501">
    <property type="entry name" value="TRANSPORT AND GOLGI ORGANIZATION PROTEIN 11"/>
    <property type="match status" value="1"/>
</dbReference>
<feature type="transmembrane region" description="Helical" evidence="9">
    <location>
        <begin position="214"/>
        <end position="232"/>
    </location>
</feature>
<dbReference type="GO" id="GO:0090314">
    <property type="term" value="P:positive regulation of protein targeting to membrane"/>
    <property type="evidence" value="ECO:0007669"/>
    <property type="project" value="UniProtKB-UniRule"/>
</dbReference>
<dbReference type="InterPro" id="IPR039433">
    <property type="entry name" value="Mff-like_dom"/>
</dbReference>
<evidence type="ECO:0000313" key="13">
    <source>
        <dbReference type="Proteomes" id="UP000242638"/>
    </source>
</evidence>
<evidence type="ECO:0000256" key="3">
    <source>
        <dbReference type="ARBA" id="ARBA00022787"/>
    </source>
</evidence>
<reference evidence="13" key="1">
    <citation type="submission" date="2013-11" db="EMBL/GenBank/DDBJ databases">
        <title>The genomic landscape of the Guanapo guppy.</title>
        <authorList>
            <person name="Kuenstner A."/>
            <person name="Dreyer C."/>
        </authorList>
    </citation>
    <scope>NUCLEOTIDE SEQUENCE</scope>
    <source>
        <strain evidence="13">Guanapo</strain>
    </source>
</reference>
<comment type="function">
    <text evidence="9">Plays a role in mitochondrial and peroxisomal fission. Promotes the recruitment and association of the fission mediator dynamin-related protein 1 (DNM1L) to the mitochondrial surface.</text>
</comment>
<dbReference type="AlphaFoldDB" id="A0A3P9PW87"/>
<evidence type="ECO:0000256" key="2">
    <source>
        <dbReference type="ARBA" id="ARBA00022692"/>
    </source>
</evidence>
<dbReference type="Bgee" id="ENSPREG00000017621">
    <property type="expression patterns" value="Expressed in head and 1 other cell type or tissue"/>
</dbReference>
<keyword evidence="13" id="KW-1185">Reference proteome</keyword>
<keyword evidence="3 9" id="KW-1000">Mitochondrion outer membrane</keyword>
<keyword evidence="5 10" id="KW-0175">Coiled coil</keyword>
<dbReference type="GO" id="GO:0000266">
    <property type="term" value="P:mitochondrial fission"/>
    <property type="evidence" value="ECO:0007669"/>
    <property type="project" value="UniProtKB-UniRule"/>
</dbReference>
<dbReference type="GO" id="GO:0006626">
    <property type="term" value="P:protein targeting to mitochondrion"/>
    <property type="evidence" value="ECO:0007669"/>
    <property type="project" value="TreeGrafter"/>
</dbReference>
<evidence type="ECO:0000256" key="1">
    <source>
        <dbReference type="ARBA" id="ARBA00009806"/>
    </source>
</evidence>
<evidence type="ECO:0000259" key="11">
    <source>
        <dbReference type="Pfam" id="PF05644"/>
    </source>
</evidence>
<reference evidence="12" key="2">
    <citation type="submission" date="2025-08" db="UniProtKB">
        <authorList>
            <consortium name="Ensembl"/>
        </authorList>
    </citation>
    <scope>IDENTIFICATION</scope>
    <source>
        <strain evidence="12">Guanapo</strain>
    </source>
</reference>
<evidence type="ECO:0000256" key="8">
    <source>
        <dbReference type="ARBA" id="ARBA00023140"/>
    </source>
</evidence>
<evidence type="ECO:0000256" key="5">
    <source>
        <dbReference type="ARBA" id="ARBA00023054"/>
    </source>
</evidence>
<dbReference type="InterPro" id="IPR008518">
    <property type="entry name" value="Mff/Tango-11"/>
</dbReference>
<organism evidence="12 13">
    <name type="scientific">Poecilia reticulata</name>
    <name type="common">Guppy</name>
    <name type="synonym">Acanthophacelus reticulatus</name>
    <dbReference type="NCBI Taxonomy" id="8081"/>
    <lineage>
        <taxon>Eukaryota</taxon>
        <taxon>Metazoa</taxon>
        <taxon>Chordata</taxon>
        <taxon>Craniata</taxon>
        <taxon>Vertebrata</taxon>
        <taxon>Euteleostomi</taxon>
        <taxon>Actinopterygii</taxon>
        <taxon>Neopterygii</taxon>
        <taxon>Teleostei</taxon>
        <taxon>Neoteleostei</taxon>
        <taxon>Acanthomorphata</taxon>
        <taxon>Ovalentaria</taxon>
        <taxon>Atherinomorphae</taxon>
        <taxon>Cyprinodontiformes</taxon>
        <taxon>Poeciliidae</taxon>
        <taxon>Poeciliinae</taxon>
        <taxon>Poecilia</taxon>
    </lineage>
</organism>
<dbReference type="OMA" id="SVIIMQV"/>
<keyword evidence="8 9" id="KW-0576">Peroxisome</keyword>
<sequence length="234" mass="26563">PTIKTGISTSQMSGAAFPSPTVEMAEINRIQYELEYTEGISQKMRIPQKLKVAPHSHEEPGDGLQEVPPSVIMQVPDRIVIAGWYADAHFPRPRDLDLIQSTPLETLALKTPPRVLTLSDRPLDFLEEEHQTAPDTEEVGRLRRERSASENAAVRQLTHNESAFALSTTESALEGPADDMTAVDATTLRRQLIKLNKRLKHLEDENKERAKREMIMYSISVAFWLVNTWVWLRR</sequence>
<evidence type="ECO:0000256" key="10">
    <source>
        <dbReference type="SAM" id="Coils"/>
    </source>
</evidence>
<feature type="domain" description="Mff-like" evidence="11">
    <location>
        <begin position="24"/>
        <end position="159"/>
    </location>
</feature>
<comment type="similarity">
    <text evidence="1 9">Belongs to the Tango11 family.</text>
</comment>
<protein>
    <recommendedName>
        <fullName evidence="9">Mitochondrial fission factor</fullName>
    </recommendedName>
</protein>
<keyword evidence="2 9" id="KW-0812">Transmembrane</keyword>
<keyword evidence="7 9" id="KW-0472">Membrane</keyword>
<dbReference type="GO" id="GO:0005777">
    <property type="term" value="C:peroxisome"/>
    <property type="evidence" value="ECO:0007669"/>
    <property type="project" value="UniProtKB-SubCell"/>
</dbReference>